<comment type="caution">
    <text evidence="13">The sequence shown here is derived from an EMBL/GenBank/DDBJ whole genome shotgun (WGS) entry which is preliminary data.</text>
</comment>
<evidence type="ECO:0000256" key="3">
    <source>
        <dbReference type="ARBA" id="ARBA00022692"/>
    </source>
</evidence>
<name>A0A9Q1IEN8_SYNKA</name>
<evidence type="ECO:0000259" key="12">
    <source>
        <dbReference type="PROSITE" id="PS50262"/>
    </source>
</evidence>
<gene>
    <name evidence="13" type="ORF">SKAU_G00367510</name>
</gene>
<dbReference type="PRINTS" id="PR00237">
    <property type="entry name" value="GPCRRHODOPSN"/>
</dbReference>
<keyword evidence="10" id="KW-0807">Transducer</keyword>
<evidence type="ECO:0000256" key="7">
    <source>
        <dbReference type="ARBA" id="ARBA00023157"/>
    </source>
</evidence>
<keyword evidence="7" id="KW-1015">Disulfide bond</keyword>
<evidence type="ECO:0000256" key="1">
    <source>
        <dbReference type="ARBA" id="ARBA00004651"/>
    </source>
</evidence>
<dbReference type="AlphaFoldDB" id="A0A9Q1IEN8"/>
<reference evidence="13" key="1">
    <citation type="journal article" date="2023" name="Science">
        <title>Genome structures resolve the early diversification of teleost fishes.</title>
        <authorList>
            <person name="Parey E."/>
            <person name="Louis A."/>
            <person name="Montfort J."/>
            <person name="Bouchez O."/>
            <person name="Roques C."/>
            <person name="Iampietro C."/>
            <person name="Lluch J."/>
            <person name="Castinel A."/>
            <person name="Donnadieu C."/>
            <person name="Desvignes T."/>
            <person name="Floi Bucao C."/>
            <person name="Jouanno E."/>
            <person name="Wen M."/>
            <person name="Mejri S."/>
            <person name="Dirks R."/>
            <person name="Jansen H."/>
            <person name="Henkel C."/>
            <person name="Chen W.J."/>
            <person name="Zahm M."/>
            <person name="Cabau C."/>
            <person name="Klopp C."/>
            <person name="Thompson A.W."/>
            <person name="Robinson-Rechavi M."/>
            <person name="Braasch I."/>
            <person name="Lecointre G."/>
            <person name="Bobe J."/>
            <person name="Postlethwait J.H."/>
            <person name="Berthelot C."/>
            <person name="Roest Crollius H."/>
            <person name="Guiguen Y."/>
        </authorList>
    </citation>
    <scope>NUCLEOTIDE SEQUENCE</scope>
    <source>
        <strain evidence="13">WJC10195</strain>
    </source>
</reference>
<feature type="transmembrane region" description="Helical" evidence="11">
    <location>
        <begin position="62"/>
        <end position="82"/>
    </location>
</feature>
<evidence type="ECO:0000256" key="2">
    <source>
        <dbReference type="ARBA" id="ARBA00022475"/>
    </source>
</evidence>
<dbReference type="InterPro" id="IPR000276">
    <property type="entry name" value="GPCR_Rhodpsn"/>
</dbReference>
<dbReference type="PANTHER" id="PTHR24234:SF9">
    <property type="entry name" value="G-PROTEIN COUPLED RECEPTOR 132-RELATED"/>
    <property type="match status" value="1"/>
</dbReference>
<evidence type="ECO:0000256" key="11">
    <source>
        <dbReference type="SAM" id="Phobius"/>
    </source>
</evidence>
<evidence type="ECO:0000256" key="6">
    <source>
        <dbReference type="ARBA" id="ARBA00023136"/>
    </source>
</evidence>
<dbReference type="PROSITE" id="PS50262">
    <property type="entry name" value="G_PROTEIN_RECEP_F1_2"/>
    <property type="match status" value="1"/>
</dbReference>
<dbReference type="OrthoDB" id="9946711at2759"/>
<dbReference type="EMBL" id="JAINUF010000018">
    <property type="protein sequence ID" value="KAJ8337785.1"/>
    <property type="molecule type" value="Genomic_DNA"/>
</dbReference>
<evidence type="ECO:0000313" key="14">
    <source>
        <dbReference type="Proteomes" id="UP001152622"/>
    </source>
</evidence>
<dbReference type="PANTHER" id="PTHR24234">
    <property type="entry name" value="LYSOPHOSPHATIDIC ACID RECEPTOR 5/SPHINGOSYLPHOSPHORYLCHOLINE RECEPTOR"/>
    <property type="match status" value="1"/>
</dbReference>
<dbReference type="GO" id="GO:0004930">
    <property type="term" value="F:G protein-coupled receptor activity"/>
    <property type="evidence" value="ECO:0007669"/>
    <property type="project" value="UniProtKB-KW"/>
</dbReference>
<comment type="subcellular location">
    <subcellularLocation>
        <location evidence="1">Cell membrane</location>
        <topology evidence="1">Multi-pass membrane protein</topology>
    </subcellularLocation>
</comment>
<evidence type="ECO:0000256" key="9">
    <source>
        <dbReference type="ARBA" id="ARBA00023180"/>
    </source>
</evidence>
<feature type="transmembrane region" description="Helical" evidence="11">
    <location>
        <begin position="188"/>
        <end position="209"/>
    </location>
</feature>
<keyword evidence="4 11" id="KW-1133">Transmembrane helix</keyword>
<feature type="transmembrane region" description="Helical" evidence="11">
    <location>
        <begin position="102"/>
        <end position="124"/>
    </location>
</feature>
<dbReference type="Gene3D" id="1.20.1070.10">
    <property type="entry name" value="Rhodopsin 7-helix transmembrane proteins"/>
    <property type="match status" value="2"/>
</dbReference>
<evidence type="ECO:0000256" key="5">
    <source>
        <dbReference type="ARBA" id="ARBA00023040"/>
    </source>
</evidence>
<evidence type="ECO:0000256" key="8">
    <source>
        <dbReference type="ARBA" id="ARBA00023170"/>
    </source>
</evidence>
<keyword evidence="9" id="KW-0325">Glycoprotein</keyword>
<organism evidence="13 14">
    <name type="scientific">Synaphobranchus kaupii</name>
    <name type="common">Kaup's arrowtooth eel</name>
    <dbReference type="NCBI Taxonomy" id="118154"/>
    <lineage>
        <taxon>Eukaryota</taxon>
        <taxon>Metazoa</taxon>
        <taxon>Chordata</taxon>
        <taxon>Craniata</taxon>
        <taxon>Vertebrata</taxon>
        <taxon>Euteleostomi</taxon>
        <taxon>Actinopterygii</taxon>
        <taxon>Neopterygii</taxon>
        <taxon>Teleostei</taxon>
        <taxon>Anguilliformes</taxon>
        <taxon>Synaphobranchidae</taxon>
        <taxon>Synaphobranchus</taxon>
    </lineage>
</organism>
<feature type="domain" description="G-protein coupled receptors family 1 profile" evidence="12">
    <location>
        <begin position="74"/>
        <end position="252"/>
    </location>
</feature>
<keyword evidence="6 11" id="KW-0472">Membrane</keyword>
<accession>A0A9Q1IEN8</accession>
<keyword evidence="3 11" id="KW-0812">Transmembrane</keyword>
<keyword evidence="5" id="KW-0297">G-protein coupled receptor</keyword>
<dbReference type="SUPFAM" id="SSF81321">
    <property type="entry name" value="Family A G protein-coupled receptor-like"/>
    <property type="match status" value="1"/>
</dbReference>
<evidence type="ECO:0000313" key="13">
    <source>
        <dbReference type="EMBL" id="KAJ8337785.1"/>
    </source>
</evidence>
<dbReference type="GO" id="GO:0005886">
    <property type="term" value="C:plasma membrane"/>
    <property type="evidence" value="ECO:0007669"/>
    <property type="project" value="UniProtKB-SubCell"/>
</dbReference>
<dbReference type="InterPro" id="IPR017452">
    <property type="entry name" value="GPCR_Rhodpsn_7TM"/>
</dbReference>
<feature type="transmembrane region" description="Helical" evidence="11">
    <location>
        <begin position="144"/>
        <end position="168"/>
    </location>
</feature>
<evidence type="ECO:0000256" key="10">
    <source>
        <dbReference type="ARBA" id="ARBA00023224"/>
    </source>
</evidence>
<dbReference type="Pfam" id="PF00001">
    <property type="entry name" value="7tm_1"/>
    <property type="match status" value="1"/>
</dbReference>
<proteinExistence type="predicted"/>
<keyword evidence="14" id="KW-1185">Reference proteome</keyword>
<dbReference type="Proteomes" id="UP001152622">
    <property type="component" value="Chromosome 18"/>
</dbReference>
<evidence type="ECO:0000256" key="4">
    <source>
        <dbReference type="ARBA" id="ARBA00022989"/>
    </source>
</evidence>
<keyword evidence="2" id="KW-1003">Cell membrane</keyword>
<sequence>MNNTSCSLSLDTDIQGLTCIYSLSFSLGLPANLLSLWELYQIGFSGGGVQLVYLLNLLLSDLLQLLTLPMWILVAFLCLIAVDRYLAIVLPLESRRVRTIQVAVLSSLAVWTITFLFCLSGLYPSVFHQDSQLCLEEYPVSARYAGFKIATIALGFLLPCGILGYTSVRIGVALKNSSSTSDRERHKIVGTLLIITVIFIVVFGPYHLVGSYKFAEYFLTDDRCGLERSLYLTYRLCYGLTSLNNLLDPFFYIFLSNNTRKELKALVCLRRGSRRGNSVRDLCLELENQNCQLLAVASAVVQTRVHFCWHRRGTEELVLHLRPRTAQDRGHPPHHHRHLHRRLRPLPPGRRLQVYGVLPDR</sequence>
<protein>
    <recommendedName>
        <fullName evidence="12">G-protein coupled receptors family 1 profile domain-containing protein</fullName>
    </recommendedName>
</protein>
<keyword evidence="8" id="KW-0675">Receptor</keyword>